<dbReference type="Proteomes" id="UP001550044">
    <property type="component" value="Unassembled WGS sequence"/>
</dbReference>
<protein>
    <submittedName>
        <fullName evidence="2">Uncharacterized protein</fullName>
    </submittedName>
</protein>
<feature type="region of interest" description="Disordered" evidence="1">
    <location>
        <begin position="34"/>
        <end position="67"/>
    </location>
</feature>
<accession>A0ABV2U241</accession>
<comment type="caution">
    <text evidence="2">The sequence shown here is derived from an EMBL/GenBank/DDBJ whole genome shotgun (WGS) entry which is preliminary data.</text>
</comment>
<evidence type="ECO:0000313" key="2">
    <source>
        <dbReference type="EMBL" id="MET8431916.1"/>
    </source>
</evidence>
<proteinExistence type="predicted"/>
<reference evidence="2 3" key="1">
    <citation type="submission" date="2024-06" db="EMBL/GenBank/DDBJ databases">
        <title>The Natural Products Discovery Center: Release of the First 8490 Sequenced Strains for Exploring Actinobacteria Biosynthetic Diversity.</title>
        <authorList>
            <person name="Kalkreuter E."/>
            <person name="Kautsar S.A."/>
            <person name="Yang D."/>
            <person name="Bader C.D."/>
            <person name="Teijaro C.N."/>
            <person name="Fluegel L."/>
            <person name="Davis C.M."/>
            <person name="Simpson J.R."/>
            <person name="Lauterbach L."/>
            <person name="Steele A.D."/>
            <person name="Gui C."/>
            <person name="Meng S."/>
            <person name="Li G."/>
            <person name="Viehrig K."/>
            <person name="Ye F."/>
            <person name="Su P."/>
            <person name="Kiefer A.F."/>
            <person name="Nichols A."/>
            <person name="Cepeda A.J."/>
            <person name="Yan W."/>
            <person name="Fan B."/>
            <person name="Jiang Y."/>
            <person name="Adhikari A."/>
            <person name="Zheng C.-J."/>
            <person name="Schuster L."/>
            <person name="Cowan T.M."/>
            <person name="Smanski M.J."/>
            <person name="Chevrette M.G."/>
            <person name="De Carvalho L.P.S."/>
            <person name="Shen B."/>
        </authorList>
    </citation>
    <scope>NUCLEOTIDE SEQUENCE [LARGE SCALE GENOMIC DNA]</scope>
    <source>
        <strain evidence="2 3">NPDC005137</strain>
    </source>
</reference>
<evidence type="ECO:0000256" key="1">
    <source>
        <dbReference type="SAM" id="MobiDB-lite"/>
    </source>
</evidence>
<dbReference type="RefSeq" id="WP_352305167.1">
    <property type="nucleotide sequence ID" value="NZ_JBEOSG010000009.1"/>
</dbReference>
<name>A0ABV2U241_9ACTN</name>
<keyword evidence="3" id="KW-1185">Reference proteome</keyword>
<gene>
    <name evidence="2" type="ORF">ABZV61_03755</name>
</gene>
<evidence type="ECO:0000313" key="3">
    <source>
        <dbReference type="Proteomes" id="UP001550044"/>
    </source>
</evidence>
<sequence length="67" mass="7684">MDHYDSERPCGRHRHAEDVTPIYDRLLAEWEAARRARQQGVPRPESDPPYVGRLVPAARTSDETLGE</sequence>
<organism evidence="2 3">
    <name type="scientific">Streptomyces sp. 900116325</name>
    <dbReference type="NCBI Taxonomy" id="3154295"/>
    <lineage>
        <taxon>Bacteria</taxon>
        <taxon>Bacillati</taxon>
        <taxon>Actinomycetota</taxon>
        <taxon>Actinomycetes</taxon>
        <taxon>Kitasatosporales</taxon>
        <taxon>Streptomycetaceae</taxon>
        <taxon>Streptomyces</taxon>
    </lineage>
</organism>
<dbReference type="EMBL" id="JBEXIP010000002">
    <property type="protein sequence ID" value="MET8431916.1"/>
    <property type="molecule type" value="Genomic_DNA"/>
</dbReference>